<dbReference type="HOGENOM" id="CLU_1260465_0_0_0"/>
<evidence type="ECO:0000256" key="1">
    <source>
        <dbReference type="SAM" id="MobiDB-lite"/>
    </source>
</evidence>
<gene>
    <name evidence="2" type="ordered locus">Psta_3404</name>
</gene>
<sequence length="219" mass="24848">MKKPPPPEIRRLRKFHALGKKVLQVYETSEPLASGSRRRGVAREFDSRLGLKRDQIDKARQFAAMYSDKEVDALCELVNRSDQGRITKSHVIRLLAVPSKRRRDELAKLIVREQWTVQRLGPEITKEGKSSQGGRRPKRPATVDEALGQIQRMVQQWERWVEMIEDKDDTKGVSIGDLPVQVARAVAGMSKSAQAAAMETRSSSKYAANERTIRRSVSE</sequence>
<name>D2QXZ1_PIRSD</name>
<evidence type="ECO:0000313" key="2">
    <source>
        <dbReference type="EMBL" id="ADB18068.1"/>
    </source>
</evidence>
<dbReference type="AlphaFoldDB" id="D2QXZ1"/>
<reference evidence="2 3" key="1">
    <citation type="journal article" date="2009" name="Stand. Genomic Sci.">
        <title>Complete genome sequence of Pirellula staleyi type strain (ATCC 27377).</title>
        <authorList>
            <person name="Clum A."/>
            <person name="Tindall B.J."/>
            <person name="Sikorski J."/>
            <person name="Ivanova N."/>
            <person name="Mavrommatis K."/>
            <person name="Lucas S."/>
            <person name="Glavina del Rio T."/>
            <person name="Nolan M."/>
            <person name="Chen F."/>
            <person name="Tice H."/>
            <person name="Pitluck S."/>
            <person name="Cheng J.F."/>
            <person name="Chertkov O."/>
            <person name="Brettin T."/>
            <person name="Han C."/>
            <person name="Detter J.C."/>
            <person name="Kuske C."/>
            <person name="Bruce D."/>
            <person name="Goodwin L."/>
            <person name="Ovchinikova G."/>
            <person name="Pati A."/>
            <person name="Mikhailova N."/>
            <person name="Chen A."/>
            <person name="Palaniappan K."/>
            <person name="Land M."/>
            <person name="Hauser L."/>
            <person name="Chang Y.J."/>
            <person name="Jeffries C.D."/>
            <person name="Chain P."/>
            <person name="Rohde M."/>
            <person name="Goker M."/>
            <person name="Bristow J."/>
            <person name="Eisen J.A."/>
            <person name="Markowitz V."/>
            <person name="Hugenholtz P."/>
            <person name="Kyrpides N.C."/>
            <person name="Klenk H.P."/>
            <person name="Lapidus A."/>
        </authorList>
    </citation>
    <scope>NUCLEOTIDE SEQUENCE [LARGE SCALE GENOMIC DNA]</scope>
    <source>
        <strain evidence="3">ATCC 27377 / DSM 6068 / ICPB 4128</strain>
    </source>
</reference>
<accession>D2QXZ1</accession>
<dbReference type="KEGG" id="psl:Psta_3404"/>
<proteinExistence type="predicted"/>
<dbReference type="EMBL" id="CP001848">
    <property type="protein sequence ID" value="ADB18068.1"/>
    <property type="molecule type" value="Genomic_DNA"/>
</dbReference>
<dbReference type="STRING" id="530564.Psta_3404"/>
<protein>
    <submittedName>
        <fullName evidence="2">Uncharacterized protein</fullName>
    </submittedName>
</protein>
<organism evidence="2 3">
    <name type="scientific">Pirellula staleyi (strain ATCC 27377 / DSM 6068 / ICPB 4128)</name>
    <name type="common">Pirella staleyi</name>
    <dbReference type="NCBI Taxonomy" id="530564"/>
    <lineage>
        <taxon>Bacteria</taxon>
        <taxon>Pseudomonadati</taxon>
        <taxon>Planctomycetota</taxon>
        <taxon>Planctomycetia</taxon>
        <taxon>Pirellulales</taxon>
        <taxon>Pirellulaceae</taxon>
        <taxon>Pirellula</taxon>
    </lineage>
</organism>
<feature type="region of interest" description="Disordered" evidence="1">
    <location>
        <begin position="122"/>
        <end position="141"/>
    </location>
</feature>
<dbReference type="OrthoDB" id="9983421at2"/>
<dbReference type="Proteomes" id="UP000001887">
    <property type="component" value="Chromosome"/>
</dbReference>
<evidence type="ECO:0000313" key="3">
    <source>
        <dbReference type="Proteomes" id="UP000001887"/>
    </source>
</evidence>
<keyword evidence="3" id="KW-1185">Reference proteome</keyword>
<feature type="region of interest" description="Disordered" evidence="1">
    <location>
        <begin position="197"/>
        <end position="219"/>
    </location>
</feature>